<proteinExistence type="predicted"/>
<accession>A0ABP7XKV8</accession>
<evidence type="ECO:0000313" key="4">
    <source>
        <dbReference type="Proteomes" id="UP001501495"/>
    </source>
</evidence>
<dbReference type="InterPro" id="IPR013974">
    <property type="entry name" value="SAF"/>
</dbReference>
<evidence type="ECO:0000259" key="2">
    <source>
        <dbReference type="SMART" id="SM00858"/>
    </source>
</evidence>
<reference evidence="4" key="1">
    <citation type="journal article" date="2019" name="Int. J. Syst. Evol. Microbiol.">
        <title>The Global Catalogue of Microorganisms (GCM) 10K type strain sequencing project: providing services to taxonomists for standard genome sequencing and annotation.</title>
        <authorList>
            <consortium name="The Broad Institute Genomics Platform"/>
            <consortium name="The Broad Institute Genome Sequencing Center for Infectious Disease"/>
            <person name="Wu L."/>
            <person name="Ma J."/>
        </authorList>
    </citation>
    <scope>NUCLEOTIDE SEQUENCE [LARGE SCALE GENOMIC DNA]</scope>
    <source>
        <strain evidence="4">JCM 16703</strain>
    </source>
</reference>
<keyword evidence="1" id="KW-0732">Signal</keyword>
<dbReference type="EMBL" id="BAAAZH010000017">
    <property type="protein sequence ID" value="GAA4120732.1"/>
    <property type="molecule type" value="Genomic_DNA"/>
</dbReference>
<feature type="signal peptide" evidence="1">
    <location>
        <begin position="1"/>
        <end position="35"/>
    </location>
</feature>
<organism evidence="3 4">
    <name type="scientific">Nocardioides fonticola</name>
    <dbReference type="NCBI Taxonomy" id="450363"/>
    <lineage>
        <taxon>Bacteria</taxon>
        <taxon>Bacillati</taxon>
        <taxon>Actinomycetota</taxon>
        <taxon>Actinomycetes</taxon>
        <taxon>Propionibacteriales</taxon>
        <taxon>Nocardioidaceae</taxon>
        <taxon>Nocardioides</taxon>
    </lineage>
</organism>
<dbReference type="Proteomes" id="UP001501495">
    <property type="component" value="Unassembled WGS sequence"/>
</dbReference>
<dbReference type="Pfam" id="PF08666">
    <property type="entry name" value="SAF"/>
    <property type="match status" value="1"/>
</dbReference>
<keyword evidence="4" id="KW-1185">Reference proteome</keyword>
<feature type="chain" id="PRO_5045040536" evidence="1">
    <location>
        <begin position="36"/>
        <end position="213"/>
    </location>
</feature>
<protein>
    <submittedName>
        <fullName evidence="3">SAF domain-containing protein</fullName>
    </submittedName>
</protein>
<dbReference type="RefSeq" id="WP_344733705.1">
    <property type="nucleotide sequence ID" value="NZ_BAAAZH010000017.1"/>
</dbReference>
<sequence>MASFPTISAGWHRARLAVLRRRRPLAALCAGVALAATLQTVRAEPPPAVPVRVAAHDLAAGTRIGAGDLRVVDYAPGSVPDDVVADPVGQVLAGGLRAGTPITGAAIVGPALADPGAGSVAVPVRLPDAGLAALLRVGDVVDLMATDPQAGTTMPVASGVRVLALPAADPELVAGGSVAGPGGAAVVLGVPAALADDVTDAASRLFLSYVWAG</sequence>
<dbReference type="CDD" id="cd11614">
    <property type="entry name" value="SAF_CpaB_FlgA_like"/>
    <property type="match status" value="1"/>
</dbReference>
<evidence type="ECO:0000256" key="1">
    <source>
        <dbReference type="SAM" id="SignalP"/>
    </source>
</evidence>
<gene>
    <name evidence="3" type="ORF">GCM10022215_24670</name>
</gene>
<comment type="caution">
    <text evidence="3">The sequence shown here is derived from an EMBL/GenBank/DDBJ whole genome shotgun (WGS) entry which is preliminary data.</text>
</comment>
<evidence type="ECO:0000313" key="3">
    <source>
        <dbReference type="EMBL" id="GAA4120732.1"/>
    </source>
</evidence>
<dbReference type="SMART" id="SM00858">
    <property type="entry name" value="SAF"/>
    <property type="match status" value="1"/>
</dbReference>
<name>A0ABP7XKV8_9ACTN</name>
<feature type="domain" description="SAF" evidence="2">
    <location>
        <begin position="49"/>
        <end position="108"/>
    </location>
</feature>